<name>A0AAN8XQJ6_HALRR</name>
<protein>
    <submittedName>
        <fullName evidence="1">Uncharacterized protein</fullName>
    </submittedName>
</protein>
<comment type="caution">
    <text evidence="1">The sequence shown here is derived from an EMBL/GenBank/DDBJ whole genome shotgun (WGS) entry which is preliminary data.</text>
</comment>
<dbReference type="Proteomes" id="UP001381693">
    <property type="component" value="Unassembled WGS sequence"/>
</dbReference>
<sequence>KYNTTVRNVGLYADGNTEGRDVDLKGGITRDFIGTDLSQPKSNLRPLKNSICFWVQICLPSIAPFATEARPFPKAPYFTWTREIPLKAPFVVGSGLP</sequence>
<reference evidence="1 2" key="1">
    <citation type="submission" date="2023-11" db="EMBL/GenBank/DDBJ databases">
        <title>Halocaridina rubra genome assembly.</title>
        <authorList>
            <person name="Smith C."/>
        </authorList>
    </citation>
    <scope>NUCLEOTIDE SEQUENCE [LARGE SCALE GENOMIC DNA]</scope>
    <source>
        <strain evidence="1">EP-1</strain>
        <tissue evidence="1">Whole</tissue>
    </source>
</reference>
<feature type="non-terminal residue" evidence="1">
    <location>
        <position position="1"/>
    </location>
</feature>
<proteinExistence type="predicted"/>
<organism evidence="1 2">
    <name type="scientific">Halocaridina rubra</name>
    <name type="common">Hawaiian red shrimp</name>
    <dbReference type="NCBI Taxonomy" id="373956"/>
    <lineage>
        <taxon>Eukaryota</taxon>
        <taxon>Metazoa</taxon>
        <taxon>Ecdysozoa</taxon>
        <taxon>Arthropoda</taxon>
        <taxon>Crustacea</taxon>
        <taxon>Multicrustacea</taxon>
        <taxon>Malacostraca</taxon>
        <taxon>Eumalacostraca</taxon>
        <taxon>Eucarida</taxon>
        <taxon>Decapoda</taxon>
        <taxon>Pleocyemata</taxon>
        <taxon>Caridea</taxon>
        <taxon>Atyoidea</taxon>
        <taxon>Atyidae</taxon>
        <taxon>Halocaridina</taxon>
    </lineage>
</organism>
<accession>A0AAN8XQJ6</accession>
<dbReference type="EMBL" id="JAXCGZ010004040">
    <property type="protein sequence ID" value="KAK7082399.1"/>
    <property type="molecule type" value="Genomic_DNA"/>
</dbReference>
<gene>
    <name evidence="1" type="ORF">SK128_009490</name>
</gene>
<dbReference type="AlphaFoldDB" id="A0AAN8XQJ6"/>
<evidence type="ECO:0000313" key="2">
    <source>
        <dbReference type="Proteomes" id="UP001381693"/>
    </source>
</evidence>
<keyword evidence="2" id="KW-1185">Reference proteome</keyword>
<evidence type="ECO:0000313" key="1">
    <source>
        <dbReference type="EMBL" id="KAK7082399.1"/>
    </source>
</evidence>